<name>A0AAW6NZJ7_9PSED</name>
<dbReference type="AlphaFoldDB" id="A0AAW6NZJ7"/>
<feature type="compositionally biased region" description="Low complexity" evidence="1">
    <location>
        <begin position="272"/>
        <end position="295"/>
    </location>
</feature>
<proteinExistence type="predicted"/>
<reference evidence="2" key="1">
    <citation type="submission" date="2023-03" db="EMBL/GenBank/DDBJ databases">
        <title>Draft assemblies of triclosan tolerant bacteria isolated from returned activated sludge.</title>
        <authorList>
            <person name="Van Hamelsveld S."/>
        </authorList>
    </citation>
    <scope>NUCLEOTIDE SEQUENCE</scope>
    <source>
        <strain evidence="2">GW210015_S63</strain>
    </source>
</reference>
<evidence type="ECO:0000256" key="1">
    <source>
        <dbReference type="SAM" id="MobiDB-lite"/>
    </source>
</evidence>
<feature type="region of interest" description="Disordered" evidence="1">
    <location>
        <begin position="466"/>
        <end position="486"/>
    </location>
</feature>
<evidence type="ECO:0000313" key="2">
    <source>
        <dbReference type="EMBL" id="MDF3840249.1"/>
    </source>
</evidence>
<organism evidence="2 3">
    <name type="scientific">Pseudomonas citronellolis</name>
    <dbReference type="NCBI Taxonomy" id="53408"/>
    <lineage>
        <taxon>Bacteria</taxon>
        <taxon>Pseudomonadati</taxon>
        <taxon>Pseudomonadota</taxon>
        <taxon>Gammaproteobacteria</taxon>
        <taxon>Pseudomonadales</taxon>
        <taxon>Pseudomonadaceae</taxon>
        <taxon>Pseudomonas</taxon>
    </lineage>
</organism>
<dbReference type="InterPro" id="IPR049802">
    <property type="entry name" value="RhsC-like_FIX"/>
</dbReference>
<dbReference type="Proteomes" id="UP001220662">
    <property type="component" value="Unassembled WGS sequence"/>
</dbReference>
<dbReference type="CDD" id="cd20746">
    <property type="entry name" value="FIX_Ntox15_NUC_DUF4112_RhsA-like"/>
    <property type="match status" value="1"/>
</dbReference>
<evidence type="ECO:0000313" key="3">
    <source>
        <dbReference type="Proteomes" id="UP001220662"/>
    </source>
</evidence>
<comment type="caution">
    <text evidence="2">The sequence shown here is derived from an EMBL/GenBank/DDBJ whole genome shotgun (WGS) entry which is preliminary data.</text>
</comment>
<protein>
    <submittedName>
        <fullName evidence="2">Uncharacterized protein</fullName>
    </submittedName>
</protein>
<accession>A0AAW6NZJ7</accession>
<feature type="region of interest" description="Disordered" evidence="1">
    <location>
        <begin position="202"/>
        <end position="303"/>
    </location>
</feature>
<dbReference type="RefSeq" id="WP_276213518.1">
    <property type="nucleotide sequence ID" value="NZ_JARJLR010000020.1"/>
</dbReference>
<feature type="compositionally biased region" description="Pro residues" evidence="1">
    <location>
        <begin position="225"/>
        <end position="257"/>
    </location>
</feature>
<sequence length="505" mass="55451">MTDYIAKAEQDTLAEILTWVQEVVEGRGQSISQLIVTVVLGCVPGVGQALDVYNILRALYQLTRNNEKADNWIELVLCLIALVPVFGDALKNVFRMLRSGKSMGRILDSLPTKVRGNIEAWFRQLNWAAYTAELIGHANRILDGLIDLLGGRVARWVLDTKGLQRLIAQLKALKGKASQKITEAMDSLKHAHQQAMMQPLPNTTAHVPARPSAPPRRAPGSKAPAPAPAPKPAPSPPKPSTGPASPAPRTTPSPPAKKPADTPSNRSLPANTGGTATPRQGQGQATGQQRQSQRSNYSRHKVGVQGEHIADYYFVKNKKTREKINNKGVLYEGRQPGHQGIDHVWFSKSDGNTYRISDTKGTNEPIFKKLKSIVEVKNALMDGLELVVDDGDEAKVRNSVGKTKGDGRQMSHRWIATKINDAMISPKHGGLVIKIRAWKRSDFDAATYPYQRSLITVIGPNFIKHDDNARKKSANNTPPAGKCRKPENRHQIANEFLIPANILTE</sequence>
<gene>
    <name evidence="2" type="ORF">P3W55_00830</name>
</gene>
<dbReference type="EMBL" id="JARJLR010000020">
    <property type="protein sequence ID" value="MDF3840249.1"/>
    <property type="molecule type" value="Genomic_DNA"/>
</dbReference>